<dbReference type="InterPro" id="IPR020841">
    <property type="entry name" value="PKS_Beta-ketoAc_synthase_dom"/>
</dbReference>
<dbReference type="AlphaFoldDB" id="A0A193BY99"/>
<proteinExistence type="inferred from homology"/>
<dbReference type="KEGG" id="aori:SD37_16840"/>
<name>A0A193BY99_AMYOR</name>
<dbReference type="CDD" id="cd00834">
    <property type="entry name" value="KAS_I_II"/>
    <property type="match status" value="1"/>
</dbReference>
<dbReference type="Pfam" id="PF00109">
    <property type="entry name" value="ketoacyl-synt"/>
    <property type="match status" value="2"/>
</dbReference>
<dbReference type="EMBL" id="CP016174">
    <property type="protein sequence ID" value="ANN17144.1"/>
    <property type="molecule type" value="Genomic_DNA"/>
</dbReference>
<evidence type="ECO:0000259" key="4">
    <source>
        <dbReference type="PROSITE" id="PS52004"/>
    </source>
</evidence>
<keyword evidence="2 3" id="KW-0808">Transferase</keyword>
<dbReference type="InterPro" id="IPR014031">
    <property type="entry name" value="Ketoacyl_synth_C"/>
</dbReference>
<dbReference type="Proteomes" id="UP000093695">
    <property type="component" value="Chromosome"/>
</dbReference>
<dbReference type="SUPFAM" id="SSF53901">
    <property type="entry name" value="Thiolase-like"/>
    <property type="match status" value="4"/>
</dbReference>
<evidence type="ECO:0000256" key="3">
    <source>
        <dbReference type="RuleBase" id="RU003694"/>
    </source>
</evidence>
<dbReference type="InterPro" id="IPR014030">
    <property type="entry name" value="Ketoacyl_synth_N"/>
</dbReference>
<dbReference type="STRING" id="31958.SD37_16840"/>
<sequence>MTATERPGTAPLVITGMGAVTVFGDGCEALFAALRAGRSGLHTLRGMTVARGKDRSAQIEDPARSGPWRVSDMACDSVAEALAQAGLDPARMTGRTGLYVGTTGGDSRVLEDRYADFLSVRQALASGAEPEIDDELAEALVRFPIGVLADVVAARIGLSGPRYVATNACASGSIAMAMAMTALRRGVIDRAVVVGADQLKPSSYWGAERSGFIGHDLRPFHAERDGSVLGDGAGAIVLEPAATAAARGATALAQLAGWGITCDDNPQPIIPPEDGASNAAAIRLALADGALDPSEIDYFNAHGTGTPLIDRLETASAKASLGEQARRISMSSTKSITGHLAAASPVVETIATVFCLREQWVHPTARLDKVDPALDLDYVPLKGKPKPLRAAISNSLGGGGTNTVVVLRALGTGASAAPRPSGGEPAAEADVVVTGLGAVSRLGDGAESLSSAYVAEDVSPRTAEFSVLDHIGEEAGYQYISRTAQVGFGAAAMAMADAGLPRPLPLEGPFAANRVAVVMGTAVGGLSTAAEVLCPHLLADPTRITPTMALDHGPQLAATLTARAAESTGPMITLTSGLTAGLQAIEIGRALLAAGACDIAIVGAAEAIDEPIRHAARLLGRRRGHADPAAFAATFADGAGCLVLERADDARRRGAPVKASLAACASWAEAAAPGEPGGSGPALEQCLRTVLPSGEDQPHLGYHVGGAAPDVPTHKVVSSGFRPGRLGRSLAATPVLAVVAAVRQLAADPAGPALVTAAAPGGAAAALRLEAVR</sequence>
<dbReference type="PROSITE" id="PS52004">
    <property type="entry name" value="KS3_2"/>
    <property type="match status" value="1"/>
</dbReference>
<feature type="domain" description="Ketosynthase family 3 (KS3)" evidence="4">
    <location>
        <begin position="9"/>
        <end position="409"/>
    </location>
</feature>
<dbReference type="Gene3D" id="3.40.47.10">
    <property type="match status" value="2"/>
</dbReference>
<organism evidence="5 6">
    <name type="scientific">Amycolatopsis orientalis</name>
    <name type="common">Nocardia orientalis</name>
    <dbReference type="NCBI Taxonomy" id="31958"/>
    <lineage>
        <taxon>Bacteria</taxon>
        <taxon>Bacillati</taxon>
        <taxon>Actinomycetota</taxon>
        <taxon>Actinomycetes</taxon>
        <taxon>Pseudonocardiales</taxon>
        <taxon>Pseudonocardiaceae</taxon>
        <taxon>Amycolatopsis</taxon>
    </lineage>
</organism>
<dbReference type="RefSeq" id="WP_052674839.1">
    <property type="nucleotide sequence ID" value="NZ_CP016174.1"/>
</dbReference>
<reference evidence="5 6" key="1">
    <citation type="journal article" date="2015" name="Genome Announc.">
        <title>Draft Genome Sequence of Norvancomycin-Producing Strain Amycolatopsis orientalis CPCC200066.</title>
        <authorList>
            <person name="Lei X."/>
            <person name="Yuan F."/>
            <person name="Shi Y."/>
            <person name="Li X."/>
            <person name="Wang L."/>
            <person name="Hong B."/>
        </authorList>
    </citation>
    <scope>NUCLEOTIDE SEQUENCE [LARGE SCALE GENOMIC DNA]</scope>
    <source>
        <strain evidence="5 6">B-37</strain>
    </source>
</reference>
<dbReference type="InterPro" id="IPR000794">
    <property type="entry name" value="Beta-ketoacyl_synthase"/>
</dbReference>
<dbReference type="GO" id="GO:0004315">
    <property type="term" value="F:3-oxoacyl-[acyl-carrier-protein] synthase activity"/>
    <property type="evidence" value="ECO:0007669"/>
    <property type="project" value="TreeGrafter"/>
</dbReference>
<dbReference type="InterPro" id="IPR016039">
    <property type="entry name" value="Thiolase-like"/>
</dbReference>
<protein>
    <recommendedName>
        <fullName evidence="4">Ketosynthase family 3 (KS3) domain-containing protein</fullName>
    </recommendedName>
</protein>
<accession>A0A193BY99</accession>
<keyword evidence="6" id="KW-1185">Reference proteome</keyword>
<dbReference type="PANTHER" id="PTHR11712">
    <property type="entry name" value="POLYKETIDE SYNTHASE-RELATED"/>
    <property type="match status" value="1"/>
</dbReference>
<gene>
    <name evidence="5" type="ORF">SD37_16840</name>
</gene>
<evidence type="ECO:0000313" key="6">
    <source>
        <dbReference type="Proteomes" id="UP000093695"/>
    </source>
</evidence>
<evidence type="ECO:0000256" key="2">
    <source>
        <dbReference type="ARBA" id="ARBA00022679"/>
    </source>
</evidence>
<evidence type="ECO:0000256" key="1">
    <source>
        <dbReference type="ARBA" id="ARBA00008467"/>
    </source>
</evidence>
<dbReference type="GO" id="GO:0006633">
    <property type="term" value="P:fatty acid biosynthetic process"/>
    <property type="evidence" value="ECO:0007669"/>
    <property type="project" value="TreeGrafter"/>
</dbReference>
<dbReference type="PANTHER" id="PTHR11712:SF336">
    <property type="entry name" value="3-OXOACYL-[ACYL-CARRIER-PROTEIN] SYNTHASE, MITOCHONDRIAL"/>
    <property type="match status" value="1"/>
</dbReference>
<comment type="similarity">
    <text evidence="1 3">Belongs to the thiolase-like superfamily. Beta-ketoacyl-ACP synthases family.</text>
</comment>
<evidence type="ECO:0000313" key="5">
    <source>
        <dbReference type="EMBL" id="ANN17144.1"/>
    </source>
</evidence>
<dbReference type="SMART" id="SM00825">
    <property type="entry name" value="PKS_KS"/>
    <property type="match status" value="1"/>
</dbReference>
<dbReference type="Pfam" id="PF02801">
    <property type="entry name" value="Ketoacyl-synt_C"/>
    <property type="match status" value="1"/>
</dbReference>